<proteinExistence type="predicted"/>
<reference evidence="1" key="4">
    <citation type="submission" date="2025-09" db="UniProtKB">
        <authorList>
            <consortium name="Ensembl"/>
        </authorList>
    </citation>
    <scope>IDENTIFICATION</scope>
    <source>
        <strain evidence="1">HSOK</strain>
    </source>
</reference>
<reference key="1">
    <citation type="journal article" date="2007" name="Nature">
        <title>The medaka draft genome and insights into vertebrate genome evolution.</title>
        <authorList>
            <person name="Kasahara M."/>
            <person name="Naruse K."/>
            <person name="Sasaki S."/>
            <person name="Nakatani Y."/>
            <person name="Qu W."/>
            <person name="Ahsan B."/>
            <person name="Yamada T."/>
            <person name="Nagayasu Y."/>
            <person name="Doi K."/>
            <person name="Kasai Y."/>
            <person name="Jindo T."/>
            <person name="Kobayashi D."/>
            <person name="Shimada A."/>
            <person name="Toyoda A."/>
            <person name="Kuroki Y."/>
            <person name="Fujiyama A."/>
            <person name="Sasaki T."/>
            <person name="Shimizu A."/>
            <person name="Asakawa S."/>
            <person name="Shimizu N."/>
            <person name="Hashimoto S."/>
            <person name="Yang J."/>
            <person name="Lee Y."/>
            <person name="Matsushima K."/>
            <person name="Sugano S."/>
            <person name="Sakaizumi M."/>
            <person name="Narita T."/>
            <person name="Ohishi K."/>
            <person name="Haga S."/>
            <person name="Ohta F."/>
            <person name="Nomoto H."/>
            <person name="Nogata K."/>
            <person name="Morishita T."/>
            <person name="Endo T."/>
            <person name="Shin-I T."/>
            <person name="Takeda H."/>
            <person name="Morishita S."/>
            <person name="Kohara Y."/>
        </authorList>
    </citation>
    <scope>NUCLEOTIDE SEQUENCE [LARGE SCALE GENOMIC DNA]</scope>
    <source>
        <strain>Hd-rR</strain>
    </source>
</reference>
<reference evidence="1 2" key="2">
    <citation type="submission" date="2017-04" db="EMBL/GenBank/DDBJ databases">
        <title>CpG methylation of centromeres and impact of large insertions on vertebrate speciation.</title>
        <authorList>
            <person name="Ichikawa K."/>
            <person name="Yoshimura J."/>
            <person name="Morishita S."/>
        </authorList>
    </citation>
    <scope>NUCLEOTIDE SEQUENCE</scope>
    <source>
        <strain evidence="1 2">HSOK</strain>
    </source>
</reference>
<dbReference type="AlphaFoldDB" id="A0A3P9JGZ4"/>
<evidence type="ECO:0000313" key="1">
    <source>
        <dbReference type="Ensembl" id="ENSORLP00015031595.1"/>
    </source>
</evidence>
<dbReference type="Proteomes" id="UP000265200">
    <property type="component" value="Chromosome 12"/>
</dbReference>
<dbReference type="Ensembl" id="ENSORLT00015022825.1">
    <property type="protein sequence ID" value="ENSORLP00015031595.1"/>
    <property type="gene ID" value="ENSORLG00015015922.1"/>
</dbReference>
<sequence length="104" mass="11684">MHRVVICSDHTHPLSQVTALMQRGQTTRRSESEAINGSIRRQSIFFFILTLHHCWPPAAVRSLRHGSAQPSPSQLPASAWSKCVPRLTPATVQFVSILVLLFRQ</sequence>
<evidence type="ECO:0000313" key="2">
    <source>
        <dbReference type="Proteomes" id="UP000265200"/>
    </source>
</evidence>
<accession>A0A3P9JGZ4</accession>
<organism evidence="1 2">
    <name type="scientific">Oryzias latipes</name>
    <name type="common">Japanese rice fish</name>
    <name type="synonym">Japanese killifish</name>
    <dbReference type="NCBI Taxonomy" id="8090"/>
    <lineage>
        <taxon>Eukaryota</taxon>
        <taxon>Metazoa</taxon>
        <taxon>Chordata</taxon>
        <taxon>Craniata</taxon>
        <taxon>Vertebrata</taxon>
        <taxon>Euteleostomi</taxon>
        <taxon>Actinopterygii</taxon>
        <taxon>Neopterygii</taxon>
        <taxon>Teleostei</taxon>
        <taxon>Neoteleostei</taxon>
        <taxon>Acanthomorphata</taxon>
        <taxon>Ovalentaria</taxon>
        <taxon>Atherinomorphae</taxon>
        <taxon>Beloniformes</taxon>
        <taxon>Adrianichthyidae</taxon>
        <taxon>Oryziinae</taxon>
        <taxon>Oryzias</taxon>
    </lineage>
</organism>
<reference evidence="1" key="3">
    <citation type="submission" date="2025-08" db="UniProtKB">
        <authorList>
            <consortium name="Ensembl"/>
        </authorList>
    </citation>
    <scope>IDENTIFICATION</scope>
    <source>
        <strain evidence="1">HSOK</strain>
    </source>
</reference>
<protein>
    <submittedName>
        <fullName evidence="1">Uncharacterized protein</fullName>
    </submittedName>
</protein>
<name>A0A3P9JGZ4_ORYLA</name>